<dbReference type="InterPro" id="IPR011053">
    <property type="entry name" value="Single_hybrid_motif"/>
</dbReference>
<evidence type="ECO:0000256" key="1">
    <source>
        <dbReference type="ARBA" id="ARBA00001938"/>
    </source>
</evidence>
<proteinExistence type="inferred from homology"/>
<dbReference type="PANTHER" id="PTHR43178:SF5">
    <property type="entry name" value="LIPOAMIDE ACYLTRANSFERASE COMPONENT OF BRANCHED-CHAIN ALPHA-KETO ACID DEHYDROGENASE COMPLEX, MITOCHONDRIAL"/>
    <property type="match status" value="1"/>
</dbReference>
<dbReference type="Gene3D" id="3.30.559.10">
    <property type="entry name" value="Chloramphenicol acetyltransferase-like domain"/>
    <property type="match status" value="1"/>
</dbReference>
<dbReference type="PROSITE" id="PS51826">
    <property type="entry name" value="PSBD"/>
    <property type="match status" value="2"/>
</dbReference>
<evidence type="ECO:0000256" key="6">
    <source>
        <dbReference type="RuleBase" id="RU003423"/>
    </source>
</evidence>
<feature type="domain" description="Peripheral subunit-binding (PSBD)" evidence="8">
    <location>
        <begin position="170"/>
        <end position="207"/>
    </location>
</feature>
<dbReference type="Pfam" id="PF00198">
    <property type="entry name" value="2-oxoacid_dh"/>
    <property type="match status" value="1"/>
</dbReference>
<dbReference type="CDD" id="cd06849">
    <property type="entry name" value="lipoyl_domain"/>
    <property type="match status" value="1"/>
</dbReference>
<keyword evidence="5 6" id="KW-0012">Acyltransferase</keyword>
<name>A0A495A098_9BACI</name>
<keyword evidence="4 6" id="KW-0450">Lipoyl</keyword>
<comment type="cofactor">
    <cofactor evidence="1 6">
        <name>(R)-lipoate</name>
        <dbReference type="ChEBI" id="CHEBI:83088"/>
    </cofactor>
</comment>
<organism evidence="9 10">
    <name type="scientific">Oceanobacillus halophilus</name>
    <dbReference type="NCBI Taxonomy" id="930130"/>
    <lineage>
        <taxon>Bacteria</taxon>
        <taxon>Bacillati</taxon>
        <taxon>Bacillota</taxon>
        <taxon>Bacilli</taxon>
        <taxon>Bacillales</taxon>
        <taxon>Bacillaceae</taxon>
        <taxon>Oceanobacillus</taxon>
    </lineage>
</organism>
<dbReference type="InterPro" id="IPR004167">
    <property type="entry name" value="PSBD"/>
</dbReference>
<dbReference type="PANTHER" id="PTHR43178">
    <property type="entry name" value="DIHYDROLIPOAMIDE ACETYLTRANSFERASE COMPONENT OF PYRUVATE DEHYDROGENASE COMPLEX"/>
    <property type="match status" value="1"/>
</dbReference>
<dbReference type="InterPro" id="IPR001078">
    <property type="entry name" value="2-oxoacid_DH_actylTfrase"/>
</dbReference>
<evidence type="ECO:0000256" key="5">
    <source>
        <dbReference type="ARBA" id="ARBA00023315"/>
    </source>
</evidence>
<comment type="similarity">
    <text evidence="2 6">Belongs to the 2-oxoacid dehydrogenase family.</text>
</comment>
<dbReference type="InterPro" id="IPR000089">
    <property type="entry name" value="Biotin_lipoyl"/>
</dbReference>
<dbReference type="OrthoDB" id="9805770at2"/>
<keyword evidence="10" id="KW-1185">Reference proteome</keyword>
<dbReference type="SUPFAM" id="SSF47005">
    <property type="entry name" value="Peripheral subunit-binding domain of 2-oxo acid dehydrogenase complex"/>
    <property type="match status" value="2"/>
</dbReference>
<dbReference type="InterPro" id="IPR036625">
    <property type="entry name" value="E3-bd_dom_sf"/>
</dbReference>
<dbReference type="RefSeq" id="WP_121204691.1">
    <property type="nucleotide sequence ID" value="NZ_RBZP01000009.1"/>
</dbReference>
<dbReference type="InterPro" id="IPR050743">
    <property type="entry name" value="2-oxoacid_DH_E2_comp"/>
</dbReference>
<dbReference type="InterPro" id="IPR003016">
    <property type="entry name" value="2-oxoA_DH_lipoyl-BS"/>
</dbReference>
<comment type="caution">
    <text evidence="9">The sequence shown here is derived from an EMBL/GenBank/DDBJ whole genome shotgun (WGS) entry which is preliminary data.</text>
</comment>
<dbReference type="FunFam" id="3.30.559.10:FF:000007">
    <property type="entry name" value="Dihydrolipoamide acetyltransferase component of pyruvate dehydrogenase complex"/>
    <property type="match status" value="1"/>
</dbReference>
<feature type="domain" description="Lipoyl-binding" evidence="7">
    <location>
        <begin position="2"/>
        <end position="77"/>
    </location>
</feature>
<evidence type="ECO:0000256" key="3">
    <source>
        <dbReference type="ARBA" id="ARBA00022679"/>
    </source>
</evidence>
<evidence type="ECO:0000256" key="4">
    <source>
        <dbReference type="ARBA" id="ARBA00022823"/>
    </source>
</evidence>
<evidence type="ECO:0000259" key="7">
    <source>
        <dbReference type="PROSITE" id="PS50968"/>
    </source>
</evidence>
<feature type="domain" description="Peripheral subunit-binding (PSBD)" evidence="8">
    <location>
        <begin position="110"/>
        <end position="147"/>
    </location>
</feature>
<reference evidence="9 10" key="1">
    <citation type="journal article" date="2016" name="Int. J. Syst. Evol. Microbiol.">
        <title>Oceanobacillus halophilus sp. nov., a novel moderately halophilic bacterium from a hypersaline lake.</title>
        <authorList>
            <person name="Amoozegar M.A."/>
            <person name="Bagheri M."/>
            <person name="Makhdoumi A."/>
            <person name="Nikou M.M."/>
            <person name="Fazeli S.A.S."/>
            <person name="Schumann P."/>
            <person name="Sproer C."/>
            <person name="Sanchez-Porro C."/>
            <person name="Ventosa A."/>
        </authorList>
    </citation>
    <scope>NUCLEOTIDE SEQUENCE [LARGE SCALE GENOMIC DNA]</scope>
    <source>
        <strain evidence="9 10">DSM 23996</strain>
    </source>
</reference>
<dbReference type="PROSITE" id="PS50968">
    <property type="entry name" value="BIOTINYL_LIPOYL"/>
    <property type="match status" value="1"/>
</dbReference>
<keyword evidence="3 6" id="KW-0808">Transferase</keyword>
<dbReference type="SUPFAM" id="SSF52777">
    <property type="entry name" value="CoA-dependent acyltransferases"/>
    <property type="match status" value="1"/>
</dbReference>
<dbReference type="GO" id="GO:0005737">
    <property type="term" value="C:cytoplasm"/>
    <property type="evidence" value="ECO:0007669"/>
    <property type="project" value="TreeGrafter"/>
</dbReference>
<dbReference type="AlphaFoldDB" id="A0A495A098"/>
<dbReference type="GO" id="GO:0031405">
    <property type="term" value="F:lipoic acid binding"/>
    <property type="evidence" value="ECO:0007669"/>
    <property type="project" value="TreeGrafter"/>
</dbReference>
<dbReference type="Pfam" id="PF00364">
    <property type="entry name" value="Biotin_lipoyl"/>
    <property type="match status" value="1"/>
</dbReference>
<protein>
    <recommendedName>
        <fullName evidence="6">Dihydrolipoamide acetyltransferase component of pyruvate dehydrogenase complex</fullName>
        <ecNumber evidence="6">2.3.1.-</ecNumber>
    </recommendedName>
</protein>
<dbReference type="Pfam" id="PF02817">
    <property type="entry name" value="E3_binding"/>
    <property type="match status" value="2"/>
</dbReference>
<dbReference type="PROSITE" id="PS00189">
    <property type="entry name" value="LIPOYL"/>
    <property type="match status" value="1"/>
</dbReference>
<sequence length="464" mass="51273">MVLEVTLPRQSDKNDESLITFWHVSEGDAVEQGDPLVEVQTEKAISEIEAPQSGVVKEIKKKRADTVAVGEILAIMETEVMEEEQVLVDDLVLERAATVQPAVTEGVEKKASPRVKKLAKELGVDWQLVTPSGTNGKVTEDDVRTFAEYSRKEETTPSKGEETHPKRSIIATPSVRKFARENNVNLEDVLPSNSNGKVSKNDIEAFLAERDAASTQLTLEPEAEKKEAKVKDGQKRVPLTGMRKAIARGMVHSKSTIPHVTHFDEANVANLVDQRERVKGYFEEDGVKLTYLAYVVKALTVVLQKFPFLNASFDEEQEEIVVKENYNIGFAADTEEGLLVPVIKQADKKSLFQIAKEIQELAVKARDRTISVDEMSDATCTISNVGSANGSYFTPIINAPQSCILGIGRIEKKAIVVNETIEIQPMMALSLSYDHRLIDGVLAQEAVNELKKYLSEPGLMLAKV</sequence>
<gene>
    <name evidence="9" type="ORF">D8M06_12250</name>
</gene>
<evidence type="ECO:0000313" key="9">
    <source>
        <dbReference type="EMBL" id="RKQ32695.1"/>
    </source>
</evidence>
<dbReference type="Gene3D" id="2.40.50.100">
    <property type="match status" value="1"/>
</dbReference>
<dbReference type="EMBL" id="RBZP01000009">
    <property type="protein sequence ID" value="RKQ32695.1"/>
    <property type="molecule type" value="Genomic_DNA"/>
</dbReference>
<evidence type="ECO:0000256" key="2">
    <source>
        <dbReference type="ARBA" id="ARBA00007317"/>
    </source>
</evidence>
<dbReference type="InterPro" id="IPR023213">
    <property type="entry name" value="CAT-like_dom_sf"/>
</dbReference>
<dbReference type="EC" id="2.3.1.-" evidence="6"/>
<dbReference type="Gene3D" id="4.10.320.10">
    <property type="entry name" value="E3-binding domain"/>
    <property type="match status" value="2"/>
</dbReference>
<dbReference type="GO" id="GO:0016407">
    <property type="term" value="F:acetyltransferase activity"/>
    <property type="evidence" value="ECO:0007669"/>
    <property type="project" value="TreeGrafter"/>
</dbReference>
<dbReference type="SUPFAM" id="SSF51230">
    <property type="entry name" value="Single hybrid motif"/>
    <property type="match status" value="1"/>
</dbReference>
<accession>A0A495A098</accession>
<dbReference type="Proteomes" id="UP000269301">
    <property type="component" value="Unassembled WGS sequence"/>
</dbReference>
<evidence type="ECO:0000313" key="10">
    <source>
        <dbReference type="Proteomes" id="UP000269301"/>
    </source>
</evidence>
<evidence type="ECO:0000259" key="8">
    <source>
        <dbReference type="PROSITE" id="PS51826"/>
    </source>
</evidence>